<dbReference type="InterPro" id="IPR027079">
    <property type="entry name" value="Tfb1/GTF2H1"/>
</dbReference>
<dbReference type="InterPro" id="IPR035925">
    <property type="entry name" value="BSD_dom_sf"/>
</dbReference>
<feature type="region of interest" description="Disordered" evidence="1">
    <location>
        <begin position="1"/>
        <end position="20"/>
    </location>
</feature>
<dbReference type="GO" id="GO:0006289">
    <property type="term" value="P:nucleotide-excision repair"/>
    <property type="evidence" value="ECO:0007669"/>
    <property type="project" value="InterPro"/>
</dbReference>
<dbReference type="InterPro" id="IPR005607">
    <property type="entry name" value="BSD_dom"/>
</dbReference>
<protein>
    <recommendedName>
        <fullName evidence="2">BSD domain-containing protein</fullName>
    </recommendedName>
</protein>
<organism evidence="4">
    <name type="scientific">Perkinsus marinus (strain ATCC 50983 / TXsc)</name>
    <dbReference type="NCBI Taxonomy" id="423536"/>
    <lineage>
        <taxon>Eukaryota</taxon>
        <taxon>Sar</taxon>
        <taxon>Alveolata</taxon>
        <taxon>Perkinsozoa</taxon>
        <taxon>Perkinsea</taxon>
        <taxon>Perkinsida</taxon>
        <taxon>Perkinsidae</taxon>
        <taxon>Perkinsus</taxon>
    </lineage>
</organism>
<keyword evidence="4" id="KW-1185">Reference proteome</keyword>
<dbReference type="Gene3D" id="1.10.3970.10">
    <property type="entry name" value="BSD domain"/>
    <property type="match status" value="1"/>
</dbReference>
<dbReference type="GO" id="GO:0006351">
    <property type="term" value="P:DNA-templated transcription"/>
    <property type="evidence" value="ECO:0007669"/>
    <property type="project" value="InterPro"/>
</dbReference>
<dbReference type="OMA" id="SKCLTAE"/>
<gene>
    <name evidence="3" type="ORF">Pmar_PMAR005255</name>
</gene>
<evidence type="ECO:0000313" key="4">
    <source>
        <dbReference type="Proteomes" id="UP000007800"/>
    </source>
</evidence>
<dbReference type="RefSeq" id="XP_002786549.1">
    <property type="nucleotide sequence ID" value="XM_002786503.1"/>
</dbReference>
<proteinExistence type="predicted"/>
<evidence type="ECO:0000259" key="2">
    <source>
        <dbReference type="PROSITE" id="PS50858"/>
    </source>
</evidence>
<dbReference type="Pfam" id="PF03909">
    <property type="entry name" value="BSD"/>
    <property type="match status" value="1"/>
</dbReference>
<dbReference type="EMBL" id="GG671811">
    <property type="protein sequence ID" value="EER18345.1"/>
    <property type="molecule type" value="Genomic_DNA"/>
</dbReference>
<accession>C5KB19</accession>
<dbReference type="OrthoDB" id="360521at2759"/>
<dbReference type="Proteomes" id="UP000007800">
    <property type="component" value="Unassembled WGS sequence"/>
</dbReference>
<dbReference type="GO" id="GO:0000439">
    <property type="term" value="C:transcription factor TFIIH core complex"/>
    <property type="evidence" value="ECO:0007669"/>
    <property type="project" value="InterPro"/>
</dbReference>
<dbReference type="GeneID" id="9049075"/>
<reference evidence="3 4" key="1">
    <citation type="submission" date="2008-07" db="EMBL/GenBank/DDBJ databases">
        <authorList>
            <person name="El-Sayed N."/>
            <person name="Caler E."/>
            <person name="Inman J."/>
            <person name="Amedeo P."/>
            <person name="Hass B."/>
            <person name="Wortman J."/>
        </authorList>
    </citation>
    <scope>NUCLEOTIDE SEQUENCE [LARGE SCALE GENOMIC DNA]</scope>
    <source>
        <strain evidence="4">ATCC 50983 / TXsc</strain>
    </source>
</reference>
<dbReference type="PROSITE" id="PS50858">
    <property type="entry name" value="BSD"/>
    <property type="match status" value="1"/>
</dbReference>
<feature type="domain" description="BSD" evidence="2">
    <location>
        <begin position="221"/>
        <end position="273"/>
    </location>
</feature>
<feature type="compositionally biased region" description="Basic and acidic residues" evidence="1">
    <location>
        <begin position="398"/>
        <end position="407"/>
    </location>
</feature>
<dbReference type="SMART" id="SM00751">
    <property type="entry name" value="BSD"/>
    <property type="match status" value="1"/>
</dbReference>
<sequence length="617" mass="69532">MSTPPPASPSSLDGMAPVGGEMPTAERVLARSPVRFKKQLWDLYFTTQRLVFNPSSNNTQTEPMIVMLNLVAGFVANKHNPVKSNRALIKLTYREHASEDSRERVIEFTSQTQAWEDQHTILDLLKSYAGDAAEERQARRQRALQQAAKDRAEFLASNREMKDRYERLVTRSKCLTAEEFWDRYRLELHLHKQAMRRDDQGVHSSLPIPINLPSQIANPQQGDKGVFNITPETQREVFEQNPKVRAAYERLVPTSLSEKEFWTKYFQSGYYYNSQGKEKPKNIPNDPLFDAMEKTADEIGPDVWTAESMVNPEVGQVDLTQAEMSTGHAEHSVEMQPLPGDAFASNDTFQSLLHRFNSQSARVTGTVLRSEPKSSFDVESVAKRRKLALDSSESTELPDLRQEDHDHDTRSMAINKLMARYATNGSPPGSPKEAKMEVSDEACEAWAQALSKEGCPPVLSSHEVLTKVDQETIELSKELVHLVGPGGSVSGPGLVVPGVRIWENDVMTAGGQSRVDHGAINVRTNPGSKLYRRMADSTVNVELDQLLERVRELLSHFWASGISPQQAEKRDRVLKVLLAEKDAMESWMTRTPPEWHATCRYIKEAVEEAHRVAVKFK</sequence>
<name>C5KB19_PERM5</name>
<evidence type="ECO:0000256" key="1">
    <source>
        <dbReference type="SAM" id="MobiDB-lite"/>
    </source>
</evidence>
<dbReference type="InParanoid" id="C5KB19"/>
<dbReference type="PANTHER" id="PTHR12856">
    <property type="entry name" value="TRANSCRIPTION INITIATION FACTOR IIH-RELATED"/>
    <property type="match status" value="1"/>
</dbReference>
<evidence type="ECO:0000313" key="3">
    <source>
        <dbReference type="EMBL" id="EER18345.1"/>
    </source>
</evidence>
<dbReference type="SUPFAM" id="SSF140383">
    <property type="entry name" value="BSD domain-like"/>
    <property type="match status" value="1"/>
</dbReference>
<feature type="region of interest" description="Disordered" evidence="1">
    <location>
        <begin position="388"/>
        <end position="407"/>
    </location>
</feature>
<dbReference type="AlphaFoldDB" id="C5KB19"/>